<evidence type="ECO:0000313" key="1">
    <source>
        <dbReference type="EMBL" id="KZN66903.1"/>
    </source>
</evidence>
<comment type="caution">
    <text evidence="1">The sequence shown here is derived from an EMBL/GenBank/DDBJ whole genome shotgun (WGS) entry which is preliminary data.</text>
</comment>
<protein>
    <recommendedName>
        <fullName evidence="3">Orphan protein</fullName>
    </recommendedName>
</protein>
<organism evidence="1 2">
    <name type="scientific">Pseudoalteromonas luteoviolacea S4060-1</name>
    <dbReference type="NCBI Taxonomy" id="1365257"/>
    <lineage>
        <taxon>Bacteria</taxon>
        <taxon>Pseudomonadati</taxon>
        <taxon>Pseudomonadota</taxon>
        <taxon>Gammaproteobacteria</taxon>
        <taxon>Alteromonadales</taxon>
        <taxon>Pseudoalteromonadaceae</taxon>
        <taxon>Pseudoalteromonas</taxon>
    </lineage>
</organism>
<accession>A0A167MT16</accession>
<dbReference type="AlphaFoldDB" id="A0A167MT16"/>
<sequence>MTSTQQTSDSQDQAVADLILAIKSKNIEKICSAYQKHNDSARAAQLKFCFETANAQPNTYEHYQNIAAQCIVAHGLPSGVIAGLNNSDRVTFFMPALQASEAFSQTNHQGNTFLHALFANPEQTLPPFNYIRSLLLFESNEALVKALRSRNQHNLTPIECYFIYNLRTSAMPEHELTALFALIEAERADKSLPDIRNIKHVKSVLQKLSFDKDNQQLLVIASYYQVPVESIYHLH</sequence>
<dbReference type="EMBL" id="AUXX01000016">
    <property type="protein sequence ID" value="KZN66903.1"/>
    <property type="molecule type" value="Genomic_DNA"/>
</dbReference>
<dbReference type="Proteomes" id="UP000076661">
    <property type="component" value="Unassembled WGS sequence"/>
</dbReference>
<dbReference type="PATRIC" id="fig|1365257.3.peg.2480"/>
<name>A0A167MT16_9GAMM</name>
<evidence type="ECO:0000313" key="2">
    <source>
        <dbReference type="Proteomes" id="UP000076661"/>
    </source>
</evidence>
<proteinExistence type="predicted"/>
<reference evidence="1 2" key="1">
    <citation type="submission" date="2013-07" db="EMBL/GenBank/DDBJ databases">
        <title>Comparative Genomic and Metabolomic Analysis of Twelve Strains of Pseudoalteromonas luteoviolacea.</title>
        <authorList>
            <person name="Vynne N.G."/>
            <person name="Mansson M."/>
            <person name="Gram L."/>
        </authorList>
    </citation>
    <scope>NUCLEOTIDE SEQUENCE [LARGE SCALE GENOMIC DNA]</scope>
    <source>
        <strain evidence="1 2">S4060-1</strain>
    </source>
</reference>
<dbReference type="RefSeq" id="WP_063381224.1">
    <property type="nucleotide sequence ID" value="NZ_AUXX01000016.1"/>
</dbReference>
<evidence type="ECO:0008006" key="3">
    <source>
        <dbReference type="Google" id="ProtNLM"/>
    </source>
</evidence>
<gene>
    <name evidence="1" type="ORF">N478_18930</name>
</gene>